<dbReference type="GO" id="GO:0015344">
    <property type="term" value="F:siderophore uptake transmembrane transporter activity"/>
    <property type="evidence" value="ECO:0007669"/>
    <property type="project" value="TreeGrafter"/>
</dbReference>
<accession>A0A1G5SAW4</accession>
<feature type="domain" description="TonB-dependent receptor-like beta-barrel" evidence="13">
    <location>
        <begin position="284"/>
        <end position="639"/>
    </location>
</feature>
<evidence type="ECO:0000259" key="13">
    <source>
        <dbReference type="Pfam" id="PF00593"/>
    </source>
</evidence>
<feature type="domain" description="TonB-dependent receptor plug" evidence="14">
    <location>
        <begin position="66"/>
        <end position="177"/>
    </location>
</feature>
<keyword evidence="6" id="KW-0732">Signal</keyword>
<keyword evidence="5 11" id="KW-0812">Transmembrane</keyword>
<dbReference type="Gene3D" id="2.40.170.20">
    <property type="entry name" value="TonB-dependent receptor, beta-barrel domain"/>
    <property type="match status" value="1"/>
</dbReference>
<organism evidence="15 16">
    <name type="scientific">Nitrosomonas mobilis</name>
    <dbReference type="NCBI Taxonomy" id="51642"/>
    <lineage>
        <taxon>Bacteria</taxon>
        <taxon>Pseudomonadati</taxon>
        <taxon>Pseudomonadota</taxon>
        <taxon>Betaproteobacteria</taxon>
        <taxon>Nitrosomonadales</taxon>
        <taxon>Nitrosomonadaceae</taxon>
        <taxon>Nitrosomonas</taxon>
    </lineage>
</organism>
<dbReference type="PROSITE" id="PS52016">
    <property type="entry name" value="TONB_DEPENDENT_REC_3"/>
    <property type="match status" value="1"/>
</dbReference>
<dbReference type="Pfam" id="PF07715">
    <property type="entry name" value="Plug"/>
    <property type="match status" value="1"/>
</dbReference>
<dbReference type="GO" id="GO:0009279">
    <property type="term" value="C:cell outer membrane"/>
    <property type="evidence" value="ECO:0007669"/>
    <property type="project" value="UniProtKB-SubCell"/>
</dbReference>
<dbReference type="Proteomes" id="UP000198729">
    <property type="component" value="Unassembled WGS sequence"/>
</dbReference>
<name>A0A1G5SAW4_9PROT</name>
<keyword evidence="7 12" id="KW-0798">TonB box</keyword>
<evidence type="ECO:0000313" key="16">
    <source>
        <dbReference type="Proteomes" id="UP000198729"/>
    </source>
</evidence>
<comment type="subcellular location">
    <subcellularLocation>
        <location evidence="1 11">Cell outer membrane</location>
        <topology evidence="1 11">Multi-pass membrane protein</topology>
    </subcellularLocation>
</comment>
<dbReference type="InterPro" id="IPR012910">
    <property type="entry name" value="Plug_dom"/>
</dbReference>
<evidence type="ECO:0000256" key="7">
    <source>
        <dbReference type="ARBA" id="ARBA00023077"/>
    </source>
</evidence>
<dbReference type="PANTHER" id="PTHR30069:SF29">
    <property type="entry name" value="HEMOGLOBIN AND HEMOGLOBIN-HAPTOGLOBIN-BINDING PROTEIN 1-RELATED"/>
    <property type="match status" value="1"/>
</dbReference>
<evidence type="ECO:0000256" key="4">
    <source>
        <dbReference type="ARBA" id="ARBA00022452"/>
    </source>
</evidence>
<dbReference type="InterPro" id="IPR000531">
    <property type="entry name" value="Beta-barrel_TonB"/>
</dbReference>
<dbReference type="PANTHER" id="PTHR30069">
    <property type="entry name" value="TONB-DEPENDENT OUTER MEMBRANE RECEPTOR"/>
    <property type="match status" value="1"/>
</dbReference>
<evidence type="ECO:0000256" key="1">
    <source>
        <dbReference type="ARBA" id="ARBA00004571"/>
    </source>
</evidence>
<evidence type="ECO:0000256" key="5">
    <source>
        <dbReference type="ARBA" id="ARBA00022692"/>
    </source>
</evidence>
<evidence type="ECO:0000256" key="2">
    <source>
        <dbReference type="ARBA" id="ARBA00009810"/>
    </source>
</evidence>
<dbReference type="RefSeq" id="WP_245654619.1">
    <property type="nucleotide sequence ID" value="NZ_FMWO01000019.1"/>
</dbReference>
<dbReference type="Pfam" id="PF00593">
    <property type="entry name" value="TonB_dep_Rec_b-barrel"/>
    <property type="match status" value="1"/>
</dbReference>
<evidence type="ECO:0000256" key="12">
    <source>
        <dbReference type="RuleBase" id="RU003357"/>
    </source>
</evidence>
<evidence type="ECO:0000313" key="15">
    <source>
        <dbReference type="EMBL" id="SCZ84258.1"/>
    </source>
</evidence>
<dbReference type="InterPro" id="IPR036942">
    <property type="entry name" value="Beta-barrel_TonB_sf"/>
</dbReference>
<comment type="similarity">
    <text evidence="2 11 12">Belongs to the TonB-dependent receptor family.</text>
</comment>
<evidence type="ECO:0000256" key="3">
    <source>
        <dbReference type="ARBA" id="ARBA00022448"/>
    </source>
</evidence>
<sequence length="672" mass="75837">MQTLDGYSRRPMERRTSHFSSIAFVLFYLSLMQIQTVYAVKQFEDLSLDELANIVVVGASKYEQKQSEVAAAVRVITHNDIRTYGWRTLTEVLASLPGIYATYEHQYDYLGTRGLGLPGDYNTRVLVTVNGNRINEATYDQGATGRDFPLDLDLIERIEFFPGPGSAVYGQNAMLGVVNIITRSGSDLQGIELSGAYQTAESMTQERVSIGKQFNNGVNALVSVSGLQARGRDFFFDYGATGISGVARGMDGENVKQVFARVTRGPLAFDFIYGDRKKEDPTAAYFSDPLVPGQWQKDRRLHTQLQYNDNLANNTLNVLGRLFLGYFDWQSPLYFDGEKTVFTGPSNWHGAELRLLSTVLANHKLMLGVEYQNNNRIRQTAKNAVHPEENITVDSSVLRIGVYIQDEWRISDTLSATLGLRYDYNGWIGSRLSPRGAVIWQATPKTIFRALYGRAHRSPNSYERDYDDGFTQVANTGLRSESIDTLELVADYLPQPNMNLRATVYAWNLNKLITLGIDPDSGLTQYQQTRKKVLARGVELSLNQTWDWGARLRSSYGIQHVEQQGAQLPNSPYHLGKLNVSIPIPLMTALRAGYELQYYGKRKTLDGSFTNGYFLSNLHLTSDVRRIKGVRASLGIYNLFDENYQHPAADTNWQNSLSQLGRTVRFRLDYRF</sequence>
<dbReference type="SUPFAM" id="SSF56935">
    <property type="entry name" value="Porins"/>
    <property type="match status" value="1"/>
</dbReference>
<keyword evidence="16" id="KW-1185">Reference proteome</keyword>
<dbReference type="GO" id="GO:0044718">
    <property type="term" value="P:siderophore transmembrane transport"/>
    <property type="evidence" value="ECO:0007669"/>
    <property type="project" value="TreeGrafter"/>
</dbReference>
<dbReference type="EMBL" id="FMWO01000019">
    <property type="protein sequence ID" value="SCZ84258.1"/>
    <property type="molecule type" value="Genomic_DNA"/>
</dbReference>
<evidence type="ECO:0000256" key="9">
    <source>
        <dbReference type="ARBA" id="ARBA00023170"/>
    </source>
</evidence>
<evidence type="ECO:0000256" key="6">
    <source>
        <dbReference type="ARBA" id="ARBA00022729"/>
    </source>
</evidence>
<dbReference type="AlphaFoldDB" id="A0A1G5SAW4"/>
<dbReference type="Gene3D" id="2.170.130.10">
    <property type="entry name" value="TonB-dependent receptor, plug domain"/>
    <property type="match status" value="1"/>
</dbReference>
<evidence type="ECO:0000256" key="8">
    <source>
        <dbReference type="ARBA" id="ARBA00023136"/>
    </source>
</evidence>
<proteinExistence type="inferred from homology"/>
<keyword evidence="4 11" id="KW-1134">Transmembrane beta strand</keyword>
<protein>
    <submittedName>
        <fullName evidence="15">TonB-dependent receptor</fullName>
    </submittedName>
</protein>
<evidence type="ECO:0000256" key="11">
    <source>
        <dbReference type="PROSITE-ProRule" id="PRU01360"/>
    </source>
</evidence>
<keyword evidence="10 11" id="KW-0998">Cell outer membrane</keyword>
<evidence type="ECO:0000259" key="14">
    <source>
        <dbReference type="Pfam" id="PF07715"/>
    </source>
</evidence>
<gene>
    <name evidence="15" type="ORF">NSMM_140021</name>
</gene>
<evidence type="ECO:0000256" key="10">
    <source>
        <dbReference type="ARBA" id="ARBA00023237"/>
    </source>
</evidence>
<dbReference type="InterPro" id="IPR039426">
    <property type="entry name" value="TonB-dep_rcpt-like"/>
</dbReference>
<keyword evidence="9 15" id="KW-0675">Receptor</keyword>
<dbReference type="InterPro" id="IPR037066">
    <property type="entry name" value="Plug_dom_sf"/>
</dbReference>
<keyword evidence="8 11" id="KW-0472">Membrane</keyword>
<reference evidence="15 16" key="1">
    <citation type="submission" date="2016-10" db="EMBL/GenBank/DDBJ databases">
        <authorList>
            <person name="de Groot N.N."/>
        </authorList>
    </citation>
    <scope>NUCLEOTIDE SEQUENCE [LARGE SCALE GENOMIC DNA]</scope>
    <source>
        <strain evidence="15">1</strain>
    </source>
</reference>
<keyword evidence="3 11" id="KW-0813">Transport</keyword>
<dbReference type="STRING" id="51642.NSMM_140021"/>